<proteinExistence type="inferred from homology"/>
<dbReference type="InterPro" id="IPR007630">
    <property type="entry name" value="RNA_pol_sigma70_r4"/>
</dbReference>
<dbReference type="AlphaFoldDB" id="A0A1F6MDV8"/>
<dbReference type="GO" id="GO:0016987">
    <property type="term" value="F:sigma factor activity"/>
    <property type="evidence" value="ECO:0007669"/>
    <property type="project" value="UniProtKB-KW"/>
</dbReference>
<feature type="domain" description="RNA polymerase sigma-70 region 4" evidence="8">
    <location>
        <begin position="209"/>
        <end position="259"/>
    </location>
</feature>
<dbReference type="Gene3D" id="1.20.140.160">
    <property type="match status" value="1"/>
</dbReference>
<dbReference type="InterPro" id="IPR000943">
    <property type="entry name" value="RNA_pol_sigma70"/>
</dbReference>
<dbReference type="InterPro" id="IPR013325">
    <property type="entry name" value="RNA_pol_sigma_r2"/>
</dbReference>
<evidence type="ECO:0000256" key="1">
    <source>
        <dbReference type="ARBA" id="ARBA00007788"/>
    </source>
</evidence>
<evidence type="ECO:0000256" key="4">
    <source>
        <dbReference type="ARBA" id="ARBA00023125"/>
    </source>
</evidence>
<dbReference type="Gene3D" id="1.20.120.1810">
    <property type="match status" value="1"/>
</dbReference>
<dbReference type="Proteomes" id="UP000177953">
    <property type="component" value="Unassembled WGS sequence"/>
</dbReference>
<dbReference type="Pfam" id="PF04545">
    <property type="entry name" value="Sigma70_r4"/>
    <property type="match status" value="1"/>
</dbReference>
<dbReference type="PANTHER" id="PTHR30376">
    <property type="entry name" value="SIGMA FACTOR RPOH HEAT SHOCK RELATED"/>
    <property type="match status" value="1"/>
</dbReference>
<dbReference type="GO" id="GO:0006352">
    <property type="term" value="P:DNA-templated transcription initiation"/>
    <property type="evidence" value="ECO:0007669"/>
    <property type="project" value="InterPro"/>
</dbReference>
<name>A0A1F6MDV8_9BACT</name>
<protein>
    <recommendedName>
        <fullName evidence="11">RNA polymerase sigma-70 domain-containing protein</fullName>
    </recommendedName>
</protein>
<evidence type="ECO:0000256" key="2">
    <source>
        <dbReference type="ARBA" id="ARBA00023015"/>
    </source>
</evidence>
<feature type="domain" description="RNA polymerase sigma-70 region 2" evidence="7">
    <location>
        <begin position="33"/>
        <end position="99"/>
    </location>
</feature>
<gene>
    <name evidence="9" type="ORF">A2754_02055</name>
</gene>
<evidence type="ECO:0000259" key="7">
    <source>
        <dbReference type="Pfam" id="PF04542"/>
    </source>
</evidence>
<dbReference type="InterPro" id="IPR007627">
    <property type="entry name" value="RNA_pol_sigma70_r2"/>
</dbReference>
<comment type="similarity">
    <text evidence="1">Belongs to the sigma-70 factor family.</text>
</comment>
<dbReference type="InterPro" id="IPR013324">
    <property type="entry name" value="RNA_pol_sigma_r3/r4-like"/>
</dbReference>
<dbReference type="PANTHER" id="PTHR30376:SF3">
    <property type="entry name" value="RNA POLYMERASE SIGMA FACTOR RPOH"/>
    <property type="match status" value="1"/>
</dbReference>
<dbReference type="PRINTS" id="PR00046">
    <property type="entry name" value="SIGMA70FCT"/>
</dbReference>
<keyword evidence="3" id="KW-0731">Sigma factor</keyword>
<dbReference type="InterPro" id="IPR014284">
    <property type="entry name" value="RNA_pol_sigma-70_dom"/>
</dbReference>
<dbReference type="NCBIfam" id="TIGR02937">
    <property type="entry name" value="sigma70-ECF"/>
    <property type="match status" value="1"/>
</dbReference>
<accession>A0A1F6MDV8</accession>
<evidence type="ECO:0000313" key="9">
    <source>
        <dbReference type="EMBL" id="OGH69819.1"/>
    </source>
</evidence>
<keyword evidence="5" id="KW-0804">Transcription</keyword>
<feature type="region of interest" description="Disordered" evidence="6">
    <location>
        <begin position="289"/>
        <end position="355"/>
    </location>
</feature>
<sequence>MTHQKRDPLSVEEERALAQRWKNDQDAKALDQLVESHLGLVIRIAQDYKYSGPETNDLIQEGNIGLTIAAQRFDPNRTTRLATYATYWIRACMLEHIVRSHGAVRMGTTRHHRKIFFGFGKARRKVEAENHGVAGREQIAETLGVSLEELNEMLPHVTGKNISLDAPRSFDDERSLQDCLASDPSASPEKMVAEVEGYFYQKELFGQSLRVLDPREKIIIKKRHLNQKAATLSKLAQKLGVSRERIRQLELRAIAKIRQAMSTADAGVKKQIIENRLAEERREVRSISRHKLEETMVEENTTTGSASEDLEDTMDERELRMEDENSSGSGGTTSGNEGQEKPTHVQNPSRSRTRISLRERAKIVWDKSSLGADGQRTIPLATAPLEIIGTTSEGYCGTILRQFAGEGWVRIEGKREQKVARWIADPSVLMPVSPQSGTSIDEAKPTDEKKEKASEAPPLEPVPPPVTSAPTEDNEEELDPLVSRVHRVVEKIEDVSELDLLNQNLRIITEMVRILSSAPAYYRREILLAVARITAGNKS</sequence>
<organism evidence="9 10">
    <name type="scientific">Candidatus Magasanikbacteria bacterium RIFCSPHIGHO2_01_FULL_47_8</name>
    <dbReference type="NCBI Taxonomy" id="1798673"/>
    <lineage>
        <taxon>Bacteria</taxon>
        <taxon>Candidatus Magasanikiibacteriota</taxon>
    </lineage>
</organism>
<evidence type="ECO:0000256" key="6">
    <source>
        <dbReference type="SAM" id="MobiDB-lite"/>
    </source>
</evidence>
<evidence type="ECO:0000313" key="10">
    <source>
        <dbReference type="Proteomes" id="UP000177953"/>
    </source>
</evidence>
<dbReference type="Pfam" id="PF04542">
    <property type="entry name" value="Sigma70_r2"/>
    <property type="match status" value="1"/>
</dbReference>
<dbReference type="GO" id="GO:0003677">
    <property type="term" value="F:DNA binding"/>
    <property type="evidence" value="ECO:0007669"/>
    <property type="project" value="UniProtKB-KW"/>
</dbReference>
<feature type="compositionally biased region" description="Basic and acidic residues" evidence="6">
    <location>
        <begin position="441"/>
        <end position="454"/>
    </location>
</feature>
<feature type="region of interest" description="Disordered" evidence="6">
    <location>
        <begin position="430"/>
        <end position="478"/>
    </location>
</feature>
<keyword evidence="4" id="KW-0238">DNA-binding</keyword>
<reference evidence="9 10" key="1">
    <citation type="journal article" date="2016" name="Nat. Commun.">
        <title>Thousands of microbial genomes shed light on interconnected biogeochemical processes in an aquifer system.</title>
        <authorList>
            <person name="Anantharaman K."/>
            <person name="Brown C.T."/>
            <person name="Hug L.A."/>
            <person name="Sharon I."/>
            <person name="Castelle C.J."/>
            <person name="Probst A.J."/>
            <person name="Thomas B.C."/>
            <person name="Singh A."/>
            <person name="Wilkins M.J."/>
            <person name="Karaoz U."/>
            <person name="Brodie E.L."/>
            <person name="Williams K.H."/>
            <person name="Hubbard S.S."/>
            <person name="Banfield J.F."/>
        </authorList>
    </citation>
    <scope>NUCLEOTIDE SEQUENCE [LARGE SCALE GENOMIC DNA]</scope>
</reference>
<dbReference type="EMBL" id="MFPU01000022">
    <property type="protein sequence ID" value="OGH69819.1"/>
    <property type="molecule type" value="Genomic_DNA"/>
</dbReference>
<comment type="caution">
    <text evidence="9">The sequence shown here is derived from an EMBL/GenBank/DDBJ whole genome shotgun (WGS) entry which is preliminary data.</text>
</comment>
<feature type="compositionally biased region" description="Pro residues" evidence="6">
    <location>
        <begin position="458"/>
        <end position="467"/>
    </location>
</feature>
<evidence type="ECO:0008006" key="11">
    <source>
        <dbReference type="Google" id="ProtNLM"/>
    </source>
</evidence>
<evidence type="ECO:0000256" key="5">
    <source>
        <dbReference type="ARBA" id="ARBA00023163"/>
    </source>
</evidence>
<dbReference type="SUPFAM" id="SSF88946">
    <property type="entry name" value="Sigma2 domain of RNA polymerase sigma factors"/>
    <property type="match status" value="1"/>
</dbReference>
<evidence type="ECO:0000259" key="8">
    <source>
        <dbReference type="Pfam" id="PF04545"/>
    </source>
</evidence>
<keyword evidence="2" id="KW-0805">Transcription regulation</keyword>
<dbReference type="SUPFAM" id="SSF88659">
    <property type="entry name" value="Sigma3 and sigma4 domains of RNA polymerase sigma factors"/>
    <property type="match status" value="2"/>
</dbReference>
<dbReference type="InterPro" id="IPR050813">
    <property type="entry name" value="Sigma-70_Factor"/>
</dbReference>
<evidence type="ECO:0000256" key="3">
    <source>
        <dbReference type="ARBA" id="ARBA00023082"/>
    </source>
</evidence>